<organism evidence="2 3">
    <name type="scientific">Trema orientale</name>
    <name type="common">Charcoal tree</name>
    <name type="synonym">Celtis orientalis</name>
    <dbReference type="NCBI Taxonomy" id="63057"/>
    <lineage>
        <taxon>Eukaryota</taxon>
        <taxon>Viridiplantae</taxon>
        <taxon>Streptophyta</taxon>
        <taxon>Embryophyta</taxon>
        <taxon>Tracheophyta</taxon>
        <taxon>Spermatophyta</taxon>
        <taxon>Magnoliopsida</taxon>
        <taxon>eudicotyledons</taxon>
        <taxon>Gunneridae</taxon>
        <taxon>Pentapetalae</taxon>
        <taxon>rosids</taxon>
        <taxon>fabids</taxon>
        <taxon>Rosales</taxon>
        <taxon>Cannabaceae</taxon>
        <taxon>Trema</taxon>
    </lineage>
</organism>
<dbReference type="AlphaFoldDB" id="A0A2P5E8L4"/>
<keyword evidence="1" id="KW-0472">Membrane</keyword>
<feature type="transmembrane region" description="Helical" evidence="1">
    <location>
        <begin position="46"/>
        <end position="65"/>
    </location>
</feature>
<accession>A0A2P5E8L4</accession>
<dbReference type="InParanoid" id="A0A2P5E8L4"/>
<dbReference type="OrthoDB" id="10322766at2759"/>
<keyword evidence="1" id="KW-0812">Transmembrane</keyword>
<keyword evidence="1" id="KW-1133">Transmembrane helix</keyword>
<name>A0A2P5E8L4_TREOI</name>
<dbReference type="EMBL" id="JXTC01000206">
    <property type="protein sequence ID" value="PON81882.1"/>
    <property type="molecule type" value="Genomic_DNA"/>
</dbReference>
<evidence type="ECO:0000313" key="3">
    <source>
        <dbReference type="Proteomes" id="UP000237000"/>
    </source>
</evidence>
<comment type="caution">
    <text evidence="2">The sequence shown here is derived from an EMBL/GenBank/DDBJ whole genome shotgun (WGS) entry which is preliminary data.</text>
</comment>
<protein>
    <submittedName>
        <fullName evidence="2">Uncharacterized protein</fullName>
    </submittedName>
</protein>
<evidence type="ECO:0000256" key="1">
    <source>
        <dbReference type="SAM" id="Phobius"/>
    </source>
</evidence>
<evidence type="ECO:0000313" key="2">
    <source>
        <dbReference type="EMBL" id="PON81882.1"/>
    </source>
</evidence>
<reference evidence="3" key="1">
    <citation type="submission" date="2016-06" db="EMBL/GenBank/DDBJ databases">
        <title>Parallel loss of symbiosis genes in relatives of nitrogen-fixing non-legume Parasponia.</title>
        <authorList>
            <person name="Van Velzen R."/>
            <person name="Holmer R."/>
            <person name="Bu F."/>
            <person name="Rutten L."/>
            <person name="Van Zeijl A."/>
            <person name="Liu W."/>
            <person name="Santuari L."/>
            <person name="Cao Q."/>
            <person name="Sharma T."/>
            <person name="Shen D."/>
            <person name="Roswanjaya Y."/>
            <person name="Wardhani T."/>
            <person name="Kalhor M.S."/>
            <person name="Jansen J."/>
            <person name="Van den Hoogen J."/>
            <person name="Gungor B."/>
            <person name="Hartog M."/>
            <person name="Hontelez J."/>
            <person name="Verver J."/>
            <person name="Yang W.-C."/>
            <person name="Schijlen E."/>
            <person name="Repin R."/>
            <person name="Schilthuizen M."/>
            <person name="Schranz E."/>
            <person name="Heidstra R."/>
            <person name="Miyata K."/>
            <person name="Fedorova E."/>
            <person name="Kohlen W."/>
            <person name="Bisseling T."/>
            <person name="Smit S."/>
            <person name="Geurts R."/>
        </authorList>
    </citation>
    <scope>NUCLEOTIDE SEQUENCE [LARGE SCALE GENOMIC DNA]</scope>
    <source>
        <strain evidence="3">cv. RG33-2</strain>
    </source>
</reference>
<proteinExistence type="predicted"/>
<sequence>MLPPVIPQASSNQMTLKTTSSKSLVASFTFESKRCAADPSSHPPSIVLLVVVVHACIICNWRFAVSNWRRRISSENAPFRYWNHRFAHSLTSETAAEASAAITLFR</sequence>
<gene>
    <name evidence="2" type="ORF">TorRG33x02_223030</name>
</gene>
<keyword evidence="3" id="KW-1185">Reference proteome</keyword>
<dbReference type="Proteomes" id="UP000237000">
    <property type="component" value="Unassembled WGS sequence"/>
</dbReference>